<protein>
    <submittedName>
        <fullName evidence="2">Uncharacterized protein</fullName>
    </submittedName>
</protein>
<evidence type="ECO:0000256" key="1">
    <source>
        <dbReference type="SAM" id="MobiDB-lite"/>
    </source>
</evidence>
<evidence type="ECO:0000313" key="3">
    <source>
        <dbReference type="Proteomes" id="UP001159363"/>
    </source>
</evidence>
<name>A0ABQ9GQF2_9NEOP</name>
<comment type="caution">
    <text evidence="2">The sequence shown here is derived from an EMBL/GenBank/DDBJ whole genome shotgun (WGS) entry which is preliminary data.</text>
</comment>
<feature type="region of interest" description="Disordered" evidence="1">
    <location>
        <begin position="377"/>
        <end position="403"/>
    </location>
</feature>
<evidence type="ECO:0000313" key="2">
    <source>
        <dbReference type="EMBL" id="KAJ8874245.1"/>
    </source>
</evidence>
<organism evidence="2 3">
    <name type="scientific">Dryococelus australis</name>
    <dbReference type="NCBI Taxonomy" id="614101"/>
    <lineage>
        <taxon>Eukaryota</taxon>
        <taxon>Metazoa</taxon>
        <taxon>Ecdysozoa</taxon>
        <taxon>Arthropoda</taxon>
        <taxon>Hexapoda</taxon>
        <taxon>Insecta</taxon>
        <taxon>Pterygota</taxon>
        <taxon>Neoptera</taxon>
        <taxon>Polyneoptera</taxon>
        <taxon>Phasmatodea</taxon>
        <taxon>Verophasmatodea</taxon>
        <taxon>Anareolatae</taxon>
        <taxon>Phasmatidae</taxon>
        <taxon>Eurycanthinae</taxon>
        <taxon>Dryococelus</taxon>
    </lineage>
</organism>
<dbReference type="EMBL" id="JARBHB010000010">
    <property type="protein sequence ID" value="KAJ8874245.1"/>
    <property type="molecule type" value="Genomic_DNA"/>
</dbReference>
<proteinExistence type="predicted"/>
<accession>A0ABQ9GQF2</accession>
<feature type="compositionally biased region" description="Basic residues" evidence="1">
    <location>
        <begin position="166"/>
        <end position="176"/>
    </location>
</feature>
<dbReference type="Proteomes" id="UP001159363">
    <property type="component" value="Chromosome 9"/>
</dbReference>
<reference evidence="2 3" key="1">
    <citation type="submission" date="2023-02" db="EMBL/GenBank/DDBJ databases">
        <title>LHISI_Scaffold_Assembly.</title>
        <authorList>
            <person name="Stuart O.P."/>
            <person name="Cleave R."/>
            <person name="Magrath M.J.L."/>
            <person name="Mikheyev A.S."/>
        </authorList>
    </citation>
    <scope>NUCLEOTIDE SEQUENCE [LARGE SCALE GENOMIC DNA]</scope>
    <source>
        <strain evidence="2">Daus_M_001</strain>
        <tissue evidence="2">Leg muscle</tissue>
    </source>
</reference>
<sequence>MNKRCGANNISQSRANCWSTGGQLLVKIKNWPTMPHKHRINTVVTADYSPPTLANQVRLPAGSLPDFRMWELCPGGAAGRRVFLGISRFPCPRILALLHKSGGLPSNLPSLRLCPWAPKHKGLNDSKLINKVMSKAGGISQCSRLFATEDGVAAECKGEGMGMPRKITRRPTRRPPRFPTCGNPGVLAGNQARFALMGGRVDVSLGQYQLGSLLVDDRSMIYATKYRVVSGVVWTNRTVVSSNTDANRTGVLAVVDIVQSGIVCVNKKTALRFLSFRHTVVVNDQAPLSALDKQHHITAMRRSSPIAIRIERTREVSLMKTNLSLILDCCHVSDGLGTARQDSHSHALRTRVHLRARERNFRQSALVAPWKHAPDRWSREEQNSASCAASSAELERADDEDVDDSAEVEGDVEVMYDCHDCRLDNGIAPRQRRARASGTSGVPDNATLSRAIAVKCTSYLRPADARIAAKCKDHSEKFHRARQGRGGLVVRLIVSHVGEPGSIHDGVAPGFSCVGILPNNAANRRVFSGISRFPALSFRRCSIPHFTLMGSQDLDAKSRSNLFTHLTGHVRHASHVQKSASDPVGN</sequence>
<feature type="region of interest" description="Disordered" evidence="1">
    <location>
        <begin position="162"/>
        <end position="182"/>
    </location>
</feature>
<keyword evidence="3" id="KW-1185">Reference proteome</keyword>
<gene>
    <name evidence="2" type="ORF">PR048_025088</name>
</gene>